<keyword evidence="3" id="KW-1185">Reference proteome</keyword>
<comment type="caution">
    <text evidence="2">The sequence shown here is derived from an EMBL/GenBank/DDBJ whole genome shotgun (WGS) entry which is preliminary data.</text>
</comment>
<sequence>MMKNVFVLLAGLTSLTFGIYLFQSRLSFIYRATKTEGVITEIESRRTSSKTYYYPIVSYRDVEGDQQTMHFDLGTTGGFDYSVGETITILYIPDEPDSAKVWVFWEMWGVPSVLSGVGIIFILIGIGNLRGSFSQKRNPEVANE</sequence>
<evidence type="ECO:0000256" key="1">
    <source>
        <dbReference type="SAM" id="Phobius"/>
    </source>
</evidence>
<keyword evidence="1" id="KW-0812">Transmembrane</keyword>
<evidence type="ECO:0000313" key="3">
    <source>
        <dbReference type="Proteomes" id="UP001610063"/>
    </source>
</evidence>
<feature type="transmembrane region" description="Helical" evidence="1">
    <location>
        <begin position="108"/>
        <end position="129"/>
    </location>
</feature>
<proteinExistence type="predicted"/>
<evidence type="ECO:0000313" key="2">
    <source>
        <dbReference type="EMBL" id="MFH6982574.1"/>
    </source>
</evidence>
<keyword evidence="1" id="KW-0472">Membrane</keyword>
<keyword evidence="1" id="KW-1133">Transmembrane helix</keyword>
<reference evidence="2 3" key="1">
    <citation type="journal article" date="2013" name="Int. J. Syst. Evol. Microbiol.">
        <title>Marinoscillum luteum sp. nov., isolated from marine sediment.</title>
        <authorList>
            <person name="Cha I.T."/>
            <person name="Park S.J."/>
            <person name="Kim S.J."/>
            <person name="Kim J.G."/>
            <person name="Jung M.Y."/>
            <person name="Shin K.S."/>
            <person name="Kwon K.K."/>
            <person name="Yang S.H."/>
            <person name="Seo Y.S."/>
            <person name="Rhee S.K."/>
        </authorList>
    </citation>
    <scope>NUCLEOTIDE SEQUENCE [LARGE SCALE GENOMIC DNA]</scope>
    <source>
        <strain evidence="2 3">KCTC 23939</strain>
    </source>
</reference>
<gene>
    <name evidence="2" type="ORF">ACHKAR_03945</name>
</gene>
<protein>
    <submittedName>
        <fullName evidence="2">DUF3592 domain-containing protein</fullName>
    </submittedName>
</protein>
<organism evidence="2 3">
    <name type="scientific">Marinoscillum luteum</name>
    <dbReference type="NCBI Taxonomy" id="861051"/>
    <lineage>
        <taxon>Bacteria</taxon>
        <taxon>Pseudomonadati</taxon>
        <taxon>Bacteroidota</taxon>
        <taxon>Cytophagia</taxon>
        <taxon>Cytophagales</taxon>
        <taxon>Reichenbachiellaceae</taxon>
        <taxon>Marinoscillum</taxon>
    </lineage>
</organism>
<dbReference type="EMBL" id="JBIPKE010000012">
    <property type="protein sequence ID" value="MFH6982574.1"/>
    <property type="molecule type" value="Genomic_DNA"/>
</dbReference>
<dbReference type="RefSeq" id="WP_395416262.1">
    <property type="nucleotide sequence ID" value="NZ_JBIPKE010000012.1"/>
</dbReference>
<accession>A0ABW7N4S6</accession>
<dbReference type="Proteomes" id="UP001610063">
    <property type="component" value="Unassembled WGS sequence"/>
</dbReference>
<name>A0ABW7N4S6_9BACT</name>